<keyword evidence="2" id="KW-1185">Reference proteome</keyword>
<dbReference type="VEuPathDB" id="FungiDB:RhiirFUN_021015"/>
<evidence type="ECO:0000313" key="1">
    <source>
        <dbReference type="EMBL" id="PKY51522.1"/>
    </source>
</evidence>
<comment type="caution">
    <text evidence="1">The sequence shown here is derived from an EMBL/GenBank/DDBJ whole genome shotgun (WGS) entry which is preliminary data.</text>
</comment>
<dbReference type="EMBL" id="LLXI01001036">
    <property type="protein sequence ID" value="PKY51522.1"/>
    <property type="molecule type" value="Genomic_DNA"/>
</dbReference>
<organism evidence="1 2">
    <name type="scientific">Rhizophagus irregularis</name>
    <dbReference type="NCBI Taxonomy" id="588596"/>
    <lineage>
        <taxon>Eukaryota</taxon>
        <taxon>Fungi</taxon>
        <taxon>Fungi incertae sedis</taxon>
        <taxon>Mucoromycota</taxon>
        <taxon>Glomeromycotina</taxon>
        <taxon>Glomeromycetes</taxon>
        <taxon>Glomerales</taxon>
        <taxon>Glomeraceae</taxon>
        <taxon>Rhizophagus</taxon>
    </lineage>
</organism>
<gene>
    <name evidence="1" type="ORF">RhiirA4_407502</name>
</gene>
<dbReference type="Proteomes" id="UP000234323">
    <property type="component" value="Unassembled WGS sequence"/>
</dbReference>
<accession>A0A2I1GY09</accession>
<evidence type="ECO:0000313" key="2">
    <source>
        <dbReference type="Proteomes" id="UP000234323"/>
    </source>
</evidence>
<sequence length="73" mass="8242">MLKSIRNRVGIILERDTVKSINEKLITSIAEHEENVYEKVVVLIDEYDLPVLSDKGIAKFLVIGDTMIAQLSL</sequence>
<reference evidence="1 2" key="1">
    <citation type="submission" date="2015-10" db="EMBL/GenBank/DDBJ databases">
        <title>Genome analyses suggest a sexual origin of heterokaryosis in a supposedly ancient asexual fungus.</title>
        <authorList>
            <person name="Ropars J."/>
            <person name="Sedzielewska K."/>
            <person name="Noel J."/>
            <person name="Charron P."/>
            <person name="Farinelli L."/>
            <person name="Marton T."/>
            <person name="Kruger M."/>
            <person name="Pelin A."/>
            <person name="Brachmann A."/>
            <person name="Corradi N."/>
        </authorList>
    </citation>
    <scope>NUCLEOTIDE SEQUENCE [LARGE SCALE GENOMIC DNA]</scope>
    <source>
        <strain evidence="1 2">A4</strain>
    </source>
</reference>
<dbReference type="AlphaFoldDB" id="A0A2I1GY09"/>
<protein>
    <submittedName>
        <fullName evidence="1">Uncharacterized protein</fullName>
    </submittedName>
</protein>
<name>A0A2I1GY09_9GLOM</name>
<proteinExistence type="predicted"/>